<organism evidence="2 3">
    <name type="scientific">Ancylostoma caninum</name>
    <name type="common">Dog hookworm</name>
    <dbReference type="NCBI Taxonomy" id="29170"/>
    <lineage>
        <taxon>Eukaryota</taxon>
        <taxon>Metazoa</taxon>
        <taxon>Ecdysozoa</taxon>
        <taxon>Nematoda</taxon>
        <taxon>Chromadorea</taxon>
        <taxon>Rhabditida</taxon>
        <taxon>Rhabditina</taxon>
        <taxon>Rhabditomorpha</taxon>
        <taxon>Strongyloidea</taxon>
        <taxon>Ancylostomatidae</taxon>
        <taxon>Ancylostomatinae</taxon>
        <taxon>Ancylostoma</taxon>
    </lineage>
</organism>
<name>A0A368GCE2_ANCCA</name>
<dbReference type="OrthoDB" id="10065749at2759"/>
<protein>
    <submittedName>
        <fullName evidence="2">Uncharacterized protein</fullName>
    </submittedName>
</protein>
<evidence type="ECO:0000256" key="1">
    <source>
        <dbReference type="SAM" id="MobiDB-lite"/>
    </source>
</evidence>
<evidence type="ECO:0000313" key="3">
    <source>
        <dbReference type="Proteomes" id="UP000252519"/>
    </source>
</evidence>
<proteinExistence type="predicted"/>
<dbReference type="STRING" id="29170.A0A368GCE2"/>
<dbReference type="EMBL" id="JOJR01000212">
    <property type="protein sequence ID" value="RCN42063.1"/>
    <property type="molecule type" value="Genomic_DNA"/>
</dbReference>
<keyword evidence="3" id="KW-1185">Reference proteome</keyword>
<evidence type="ECO:0000313" key="2">
    <source>
        <dbReference type="EMBL" id="RCN42063.1"/>
    </source>
</evidence>
<dbReference type="Proteomes" id="UP000252519">
    <property type="component" value="Unassembled WGS sequence"/>
</dbReference>
<reference evidence="2 3" key="1">
    <citation type="submission" date="2014-10" db="EMBL/GenBank/DDBJ databases">
        <title>Draft genome of the hookworm Ancylostoma caninum.</title>
        <authorList>
            <person name="Mitreva M."/>
        </authorList>
    </citation>
    <scope>NUCLEOTIDE SEQUENCE [LARGE SCALE GENOMIC DNA]</scope>
    <source>
        <strain evidence="2 3">Baltimore</strain>
    </source>
</reference>
<feature type="compositionally biased region" description="Low complexity" evidence="1">
    <location>
        <begin position="124"/>
        <end position="139"/>
    </location>
</feature>
<gene>
    <name evidence="2" type="ORF">ANCCAN_11988</name>
</gene>
<accession>A0A368GCE2</accession>
<dbReference type="AlphaFoldDB" id="A0A368GCE2"/>
<feature type="region of interest" description="Disordered" evidence="1">
    <location>
        <begin position="117"/>
        <end position="140"/>
    </location>
</feature>
<comment type="caution">
    <text evidence="2">The sequence shown here is derived from an EMBL/GenBank/DDBJ whole genome shotgun (WGS) entry which is preliminary data.</text>
</comment>
<sequence>MVICRFENGDEKFDRSLSSFISCFSDRFVGQLYDDTRWNCFDFIIEFMCFTNFRNFTKVAFVSEFMQKALNSAVSEMAEILEDGSTADSDRNMDQQSFAVSQFEIFTHEYRERKEVPQCDDHGSQNSQNGSCCSSPSSSGDCKKRIVNATRKLQRAVLALQRMPDSDVIKDMLNKMREISNDLNEHTKQEKAEFSTKTVPLPDFDPTDMKLLLGESEVPPSRTPFDEVEDSEQLRKDRLESLLFEAEVMLQEYDHIKNGLKV</sequence>